<gene>
    <name evidence="1" type="ORF">OED52_17720</name>
</gene>
<evidence type="ECO:0000313" key="1">
    <source>
        <dbReference type="EMBL" id="UYP18473.1"/>
    </source>
</evidence>
<reference evidence="1" key="1">
    <citation type="submission" date="2022-10" db="EMBL/GenBank/DDBJ databases">
        <title>Rhodococcus ferula Z13 complete genome.</title>
        <authorList>
            <person name="Long X."/>
            <person name="Zang M."/>
        </authorList>
    </citation>
    <scope>NUCLEOTIDE SEQUENCE</scope>
    <source>
        <strain evidence="1">Z13</strain>
    </source>
</reference>
<evidence type="ECO:0000313" key="2">
    <source>
        <dbReference type="Proteomes" id="UP001156484"/>
    </source>
</evidence>
<name>A0ACD4DEK8_9NOCA</name>
<organism evidence="1 2">
    <name type="scientific">Rhodococcus sacchari</name>
    <dbReference type="NCBI Taxonomy" id="2962047"/>
    <lineage>
        <taxon>Bacteria</taxon>
        <taxon>Bacillati</taxon>
        <taxon>Actinomycetota</taxon>
        <taxon>Actinomycetes</taxon>
        <taxon>Mycobacteriales</taxon>
        <taxon>Nocardiaceae</taxon>
        <taxon>Rhodococcus</taxon>
    </lineage>
</organism>
<sequence>MLDLRARGCVASGTTGAVAAGAEAAAAIGARVLREGGNAFDAAIATAMAETVALPSKCGLAGDVVALVVTPDHPEPRSLVALGGAAAGLYDAAAAADWQVAPTGPLSVGIPGAPAGYAALAARGRLPLDRLTAPAVELARSGMWWSPMNALLESESRTLLATYQPEGCRYSPRSRPHEVGDTVVLPGLARALEEFTERGAALFHDGPLAEALLRTVEGHGGVLTAADLRSAVADERTAPSRPVAEDSPRALFVTHLPTYGAALADVLARNAPSTVSPETVAASLAALLRGDLGTDEGTSTIAAADDEGNVVVLVHSNSFPQYGSGIVVEDYDLVLSNRAGRGFTFTPDHPNSPVPGRRPLTTLHAWGIRHPNGWLLGATPGGRQQVPWNAQLLGHLLSGPREFPDDRLADALTTARWMLDADGSVREEGRDVPHLGARSSHTLVRTSPDGLTAAADPRWDSTAVAV</sequence>
<proteinExistence type="predicted"/>
<dbReference type="EMBL" id="CP107551">
    <property type="protein sequence ID" value="UYP18473.1"/>
    <property type="molecule type" value="Genomic_DNA"/>
</dbReference>
<keyword evidence="2" id="KW-1185">Reference proteome</keyword>
<accession>A0ACD4DEK8</accession>
<dbReference type="Proteomes" id="UP001156484">
    <property type="component" value="Chromosome"/>
</dbReference>
<protein>
    <submittedName>
        <fullName evidence="1">Gamma-glutamyltransferase family protein</fullName>
    </submittedName>
</protein>